<feature type="domain" description="RING-type" evidence="15">
    <location>
        <begin position="102"/>
        <end position="144"/>
    </location>
</feature>
<dbReference type="FunFam" id="3.30.40.10:FF:000187">
    <property type="entry name" value="E3 ubiquitin-protein ligase ATL6"/>
    <property type="match status" value="1"/>
</dbReference>
<proteinExistence type="inferred from homology"/>
<dbReference type="Proteomes" id="UP001157418">
    <property type="component" value="Unassembled WGS sequence"/>
</dbReference>
<evidence type="ECO:0000256" key="1">
    <source>
        <dbReference type="ARBA" id="ARBA00000900"/>
    </source>
</evidence>
<dbReference type="PANTHER" id="PTHR46913">
    <property type="entry name" value="RING-H2 FINGER PROTEIN ATL16"/>
    <property type="match status" value="1"/>
</dbReference>
<evidence type="ECO:0000256" key="11">
    <source>
        <dbReference type="ARBA" id="ARBA00022989"/>
    </source>
</evidence>
<keyword evidence="17" id="KW-1185">Reference proteome</keyword>
<gene>
    <name evidence="16" type="ORF">LVIROSA_LOCUS16448</name>
</gene>
<keyword evidence="7" id="KW-0479">Metal-binding</keyword>
<comment type="catalytic activity">
    <reaction evidence="1">
        <text>S-ubiquitinyl-[E2 ubiquitin-conjugating enzyme]-L-cysteine + [acceptor protein]-L-lysine = [E2 ubiquitin-conjugating enzyme]-L-cysteine + N(6)-ubiquitinyl-[acceptor protein]-L-lysine.</text>
        <dbReference type="EC" id="2.3.2.27"/>
    </reaction>
</comment>
<evidence type="ECO:0000256" key="2">
    <source>
        <dbReference type="ARBA" id="ARBA00004167"/>
    </source>
</evidence>
<dbReference type="GO" id="GO:0016020">
    <property type="term" value="C:membrane"/>
    <property type="evidence" value="ECO:0007669"/>
    <property type="project" value="UniProtKB-SubCell"/>
</dbReference>
<name>A0AAU9MVV4_9ASTR</name>
<dbReference type="Pfam" id="PF13639">
    <property type="entry name" value="zf-RING_2"/>
    <property type="match status" value="1"/>
</dbReference>
<organism evidence="16 17">
    <name type="scientific">Lactuca virosa</name>
    <dbReference type="NCBI Taxonomy" id="75947"/>
    <lineage>
        <taxon>Eukaryota</taxon>
        <taxon>Viridiplantae</taxon>
        <taxon>Streptophyta</taxon>
        <taxon>Embryophyta</taxon>
        <taxon>Tracheophyta</taxon>
        <taxon>Spermatophyta</taxon>
        <taxon>Magnoliopsida</taxon>
        <taxon>eudicotyledons</taxon>
        <taxon>Gunneridae</taxon>
        <taxon>Pentapetalae</taxon>
        <taxon>asterids</taxon>
        <taxon>campanulids</taxon>
        <taxon>Asterales</taxon>
        <taxon>Asteraceae</taxon>
        <taxon>Cichorioideae</taxon>
        <taxon>Cichorieae</taxon>
        <taxon>Lactucinae</taxon>
        <taxon>Lactuca</taxon>
    </lineage>
</organism>
<comment type="similarity">
    <text evidence="13">Belongs to the RING-type zinc finger family. ATL subfamily.</text>
</comment>
<keyword evidence="6" id="KW-0812">Transmembrane</keyword>
<dbReference type="GO" id="GO:0016567">
    <property type="term" value="P:protein ubiquitination"/>
    <property type="evidence" value="ECO:0007669"/>
    <property type="project" value="InterPro"/>
</dbReference>
<dbReference type="InterPro" id="IPR013083">
    <property type="entry name" value="Znf_RING/FYVE/PHD"/>
</dbReference>
<evidence type="ECO:0000256" key="8">
    <source>
        <dbReference type="ARBA" id="ARBA00022771"/>
    </source>
</evidence>
<dbReference type="SMART" id="SM00184">
    <property type="entry name" value="RING"/>
    <property type="match status" value="1"/>
</dbReference>
<comment type="subcellular location">
    <subcellularLocation>
        <location evidence="2">Membrane</location>
        <topology evidence="2">Single-pass membrane protein</topology>
    </subcellularLocation>
</comment>
<keyword evidence="12" id="KW-0472">Membrane</keyword>
<comment type="pathway">
    <text evidence="3">Protein modification; protein ubiquitination.</text>
</comment>
<evidence type="ECO:0000256" key="5">
    <source>
        <dbReference type="ARBA" id="ARBA00022679"/>
    </source>
</evidence>
<dbReference type="AlphaFoldDB" id="A0AAU9MVV4"/>
<evidence type="ECO:0000256" key="7">
    <source>
        <dbReference type="ARBA" id="ARBA00022723"/>
    </source>
</evidence>
<comment type="caution">
    <text evidence="16">The sequence shown here is derived from an EMBL/GenBank/DDBJ whole genome shotgun (WGS) entry which is preliminary data.</text>
</comment>
<evidence type="ECO:0000313" key="17">
    <source>
        <dbReference type="Proteomes" id="UP001157418"/>
    </source>
</evidence>
<dbReference type="EMBL" id="CAKMRJ010002920">
    <property type="protein sequence ID" value="CAH1429596.1"/>
    <property type="molecule type" value="Genomic_DNA"/>
</dbReference>
<evidence type="ECO:0000256" key="3">
    <source>
        <dbReference type="ARBA" id="ARBA00004906"/>
    </source>
</evidence>
<dbReference type="Gene3D" id="3.30.40.10">
    <property type="entry name" value="Zinc/RING finger domain, C3HC4 (zinc finger)"/>
    <property type="match status" value="1"/>
</dbReference>
<evidence type="ECO:0000259" key="15">
    <source>
        <dbReference type="PROSITE" id="PS50089"/>
    </source>
</evidence>
<dbReference type="InterPro" id="IPR001841">
    <property type="entry name" value="Znf_RING"/>
</dbReference>
<dbReference type="EC" id="2.3.2.27" evidence="4"/>
<keyword evidence="11" id="KW-1133">Transmembrane helix</keyword>
<keyword evidence="9" id="KW-0833">Ubl conjugation pathway</keyword>
<sequence length="195" mass="21924">MAVGGGGGELVMVEEFFVLIKGRICCKAAGCPMASIFSLVERGKGNAQRRRLRDTNLDGNDPSLQFQSRGLDSFAVQMIPVTQFKKKIESDKVNHCDESTECSICLGEYEDDDWVKTIPNCSHVFHVSCIDTWFQTHSNCPLCRSDIFDLEVSVSTCGSRGNLIREEVDEERSVFYQTLRSHILQNSNFARLDQN</sequence>
<protein>
    <recommendedName>
        <fullName evidence="4">RING-type E3 ubiquitin transferase</fullName>
        <ecNumber evidence="4">2.3.2.27</ecNumber>
    </recommendedName>
</protein>
<evidence type="ECO:0000256" key="9">
    <source>
        <dbReference type="ARBA" id="ARBA00022786"/>
    </source>
</evidence>
<accession>A0AAU9MVV4</accession>
<evidence type="ECO:0000313" key="16">
    <source>
        <dbReference type="EMBL" id="CAH1429596.1"/>
    </source>
</evidence>
<keyword evidence="10" id="KW-0862">Zinc</keyword>
<dbReference type="InterPro" id="IPR044600">
    <property type="entry name" value="ATL1/ATL16-like"/>
</dbReference>
<keyword evidence="5" id="KW-0808">Transferase</keyword>
<evidence type="ECO:0000256" key="13">
    <source>
        <dbReference type="ARBA" id="ARBA00024209"/>
    </source>
</evidence>
<evidence type="ECO:0000256" key="10">
    <source>
        <dbReference type="ARBA" id="ARBA00022833"/>
    </source>
</evidence>
<evidence type="ECO:0000256" key="14">
    <source>
        <dbReference type="PROSITE-ProRule" id="PRU00175"/>
    </source>
</evidence>
<evidence type="ECO:0000256" key="6">
    <source>
        <dbReference type="ARBA" id="ARBA00022692"/>
    </source>
</evidence>
<dbReference type="PROSITE" id="PS50089">
    <property type="entry name" value="ZF_RING_2"/>
    <property type="match status" value="1"/>
</dbReference>
<evidence type="ECO:0000256" key="4">
    <source>
        <dbReference type="ARBA" id="ARBA00012483"/>
    </source>
</evidence>
<dbReference type="PANTHER" id="PTHR46913:SF1">
    <property type="entry name" value="RING-H2 FINGER PROTEIN ATL16"/>
    <property type="match status" value="1"/>
</dbReference>
<reference evidence="16 17" key="1">
    <citation type="submission" date="2022-01" db="EMBL/GenBank/DDBJ databases">
        <authorList>
            <person name="Xiong W."/>
            <person name="Schranz E."/>
        </authorList>
    </citation>
    <scope>NUCLEOTIDE SEQUENCE [LARGE SCALE GENOMIC DNA]</scope>
</reference>
<keyword evidence="8 14" id="KW-0863">Zinc-finger</keyword>
<evidence type="ECO:0000256" key="12">
    <source>
        <dbReference type="ARBA" id="ARBA00023136"/>
    </source>
</evidence>
<dbReference type="GO" id="GO:0061630">
    <property type="term" value="F:ubiquitin protein ligase activity"/>
    <property type="evidence" value="ECO:0007669"/>
    <property type="project" value="UniProtKB-EC"/>
</dbReference>
<dbReference type="GO" id="GO:0008270">
    <property type="term" value="F:zinc ion binding"/>
    <property type="evidence" value="ECO:0007669"/>
    <property type="project" value="UniProtKB-KW"/>
</dbReference>
<dbReference type="SUPFAM" id="SSF57850">
    <property type="entry name" value="RING/U-box"/>
    <property type="match status" value="1"/>
</dbReference>